<dbReference type="CDD" id="cd06445">
    <property type="entry name" value="ATase"/>
    <property type="match status" value="1"/>
</dbReference>
<evidence type="ECO:0000256" key="1">
    <source>
        <dbReference type="ARBA" id="ARBA00022763"/>
    </source>
</evidence>
<reference evidence="4" key="1">
    <citation type="submission" date="2016-06" db="EMBL/GenBank/DDBJ databases">
        <authorList>
            <person name="Hehemann J.-H."/>
            <person name="Arevalo P."/>
            <person name="Datta M.S."/>
            <person name="Polz M.F."/>
        </authorList>
    </citation>
    <scope>NUCLEOTIDE SEQUENCE [LARGE SCALE GENOMIC DNA]</scope>
    <source>
        <strain evidence="4">9CSC122</strain>
    </source>
</reference>
<organism evidence="3 4">
    <name type="scientific">Vibrio genomosp. F10</name>
    <dbReference type="NCBI Taxonomy" id="723171"/>
    <lineage>
        <taxon>Bacteria</taxon>
        <taxon>Pseudomonadati</taxon>
        <taxon>Pseudomonadota</taxon>
        <taxon>Gammaproteobacteria</taxon>
        <taxon>Vibrionales</taxon>
        <taxon>Vibrionaceae</taxon>
        <taxon>Vibrio</taxon>
    </lineage>
</organism>
<feature type="non-terminal residue" evidence="3">
    <location>
        <position position="80"/>
    </location>
</feature>
<dbReference type="SUPFAM" id="SSF46767">
    <property type="entry name" value="Methylated DNA-protein cysteine methyltransferase, C-terminal domain"/>
    <property type="match status" value="1"/>
</dbReference>
<dbReference type="AlphaFoldDB" id="A0A1B9QUU4"/>
<evidence type="ECO:0000259" key="2">
    <source>
        <dbReference type="Pfam" id="PF01035"/>
    </source>
</evidence>
<dbReference type="EMBL" id="MAJZ01000964">
    <property type="protein sequence ID" value="OCH71043.1"/>
    <property type="molecule type" value="Genomic_DNA"/>
</dbReference>
<dbReference type="Gene3D" id="1.10.10.10">
    <property type="entry name" value="Winged helix-like DNA-binding domain superfamily/Winged helix DNA-binding domain"/>
    <property type="match status" value="1"/>
</dbReference>
<dbReference type="Pfam" id="PF01035">
    <property type="entry name" value="DNA_binding_1"/>
    <property type="match status" value="1"/>
</dbReference>
<protein>
    <recommendedName>
        <fullName evidence="2">Methylated-DNA-[protein]-cysteine S-methyltransferase DNA binding domain-containing protein</fullName>
    </recommendedName>
</protein>
<sequence>MDQFSIQIFAVIHQIPHGKVTSYGVVAKLAGYPGYARQVGKVLSNLPKDTRLPWFRVVNSQGKISLTGDALQRQKEKLLR</sequence>
<keyword evidence="4" id="KW-1185">Reference proteome</keyword>
<dbReference type="GO" id="GO:0003824">
    <property type="term" value="F:catalytic activity"/>
    <property type="evidence" value="ECO:0007669"/>
    <property type="project" value="InterPro"/>
</dbReference>
<comment type="caution">
    <text evidence="3">The sequence shown here is derived from an EMBL/GenBank/DDBJ whole genome shotgun (WGS) entry which is preliminary data.</text>
</comment>
<keyword evidence="1" id="KW-0227">DNA damage</keyword>
<evidence type="ECO:0000313" key="3">
    <source>
        <dbReference type="EMBL" id="OCH71043.1"/>
    </source>
</evidence>
<proteinExistence type="predicted"/>
<evidence type="ECO:0000313" key="4">
    <source>
        <dbReference type="Proteomes" id="UP000093173"/>
    </source>
</evidence>
<accession>A0A1B9QUU4</accession>
<dbReference type="RefSeq" id="WP_065577443.1">
    <property type="nucleotide sequence ID" value="NZ_JBNGCH010000964.1"/>
</dbReference>
<dbReference type="PANTHER" id="PTHR42942:SF1">
    <property type="entry name" value="ALKYLTRANSFERASE-LIKE PROTEIN 1"/>
    <property type="match status" value="1"/>
</dbReference>
<name>A0A1B9QUU4_9VIBR</name>
<dbReference type="InterPro" id="IPR052520">
    <property type="entry name" value="ATL_DNA_repair"/>
</dbReference>
<dbReference type="InterPro" id="IPR036388">
    <property type="entry name" value="WH-like_DNA-bd_sf"/>
</dbReference>
<dbReference type="InterPro" id="IPR036217">
    <property type="entry name" value="MethylDNA_cys_MeTrfase_DNAb"/>
</dbReference>
<dbReference type="InterPro" id="IPR014048">
    <property type="entry name" value="MethylDNA_cys_MeTrfase_DNA-bd"/>
</dbReference>
<feature type="domain" description="Methylated-DNA-[protein]-cysteine S-methyltransferase DNA binding" evidence="2">
    <location>
        <begin position="4"/>
        <end position="78"/>
    </location>
</feature>
<dbReference type="GO" id="GO:0006281">
    <property type="term" value="P:DNA repair"/>
    <property type="evidence" value="ECO:0007669"/>
    <property type="project" value="InterPro"/>
</dbReference>
<dbReference type="PANTHER" id="PTHR42942">
    <property type="entry name" value="6-O-METHYLGUANINE DNA METHYLTRANSFERASE"/>
    <property type="match status" value="1"/>
</dbReference>
<dbReference type="Proteomes" id="UP000093173">
    <property type="component" value="Unassembled WGS sequence"/>
</dbReference>
<gene>
    <name evidence="3" type="ORF">A6E14_03390</name>
</gene>